<dbReference type="Proteomes" id="UP000516437">
    <property type="component" value="Chromosome 1"/>
</dbReference>
<dbReference type="PANTHER" id="PTHR31170">
    <property type="entry name" value="BNAC04G53230D PROTEIN"/>
    <property type="match status" value="1"/>
</dbReference>
<evidence type="ECO:0000313" key="2">
    <source>
        <dbReference type="Proteomes" id="UP000516437"/>
    </source>
</evidence>
<dbReference type="Pfam" id="PF03140">
    <property type="entry name" value="DUF247"/>
    <property type="match status" value="2"/>
</dbReference>
<name>A0A6A1WIP5_9ROSI</name>
<evidence type="ECO:0000313" key="1">
    <source>
        <dbReference type="EMBL" id="KAB1225209.1"/>
    </source>
</evidence>
<dbReference type="AlphaFoldDB" id="A0A6A1WIP5"/>
<reference evidence="1 2" key="1">
    <citation type="journal article" date="2019" name="Plant Biotechnol. J.">
        <title>The red bayberry genome and genetic basis of sex determination.</title>
        <authorList>
            <person name="Jia H.M."/>
            <person name="Jia H.J."/>
            <person name="Cai Q.L."/>
            <person name="Wang Y."/>
            <person name="Zhao H.B."/>
            <person name="Yang W.F."/>
            <person name="Wang G.Y."/>
            <person name="Li Y.H."/>
            <person name="Zhan D.L."/>
            <person name="Shen Y.T."/>
            <person name="Niu Q.F."/>
            <person name="Chang L."/>
            <person name="Qiu J."/>
            <person name="Zhao L."/>
            <person name="Xie H.B."/>
            <person name="Fu W.Y."/>
            <person name="Jin J."/>
            <person name="Li X.W."/>
            <person name="Jiao Y."/>
            <person name="Zhou C.C."/>
            <person name="Tu T."/>
            <person name="Chai C.Y."/>
            <person name="Gao J.L."/>
            <person name="Fan L.J."/>
            <person name="van de Weg E."/>
            <person name="Wang J.Y."/>
            <person name="Gao Z.S."/>
        </authorList>
    </citation>
    <scope>NUCLEOTIDE SEQUENCE [LARGE SCALE GENOMIC DNA]</scope>
    <source>
        <tissue evidence="1">Leaves</tissue>
    </source>
</reference>
<keyword evidence="2" id="KW-1185">Reference proteome</keyword>
<gene>
    <name evidence="1" type="ORF">CJ030_MR1G025758</name>
</gene>
<dbReference type="InterPro" id="IPR004158">
    <property type="entry name" value="DUF247_pln"/>
</dbReference>
<dbReference type="PANTHER" id="PTHR31170:SF9">
    <property type="entry name" value="PROTEIN, PUTATIVE (DUF247)-RELATED"/>
    <property type="match status" value="1"/>
</dbReference>
<protein>
    <submittedName>
        <fullName evidence="1">Uncharacterized protein</fullName>
    </submittedName>
</protein>
<comment type="caution">
    <text evidence="1">The sequence shown here is derived from an EMBL/GenBank/DDBJ whole genome shotgun (WGS) entry which is preliminary data.</text>
</comment>
<dbReference type="OrthoDB" id="1194040at2759"/>
<sequence>MASPVANDSAAIQLNDQWAIDILSKHCCIYRVPRKLRQTNEAAYTPEVVPIGPFYSLRGGYKKMEKQKQKYLDQFFCQNTGKKDEDLTSSRKCHYPRETRVCMYMLVLDNLVVTAKDVDLLVDREVFANVLGGSDAASELINKLCNEIVADDESDIDSKHNLCKKLNDYYENPWNRAMATLASTYFTDIWRGSETIAGLLVLAFTFWSFFRPSTM</sequence>
<accession>A0A6A1WIP5</accession>
<organism evidence="1 2">
    <name type="scientific">Morella rubra</name>
    <name type="common">Chinese bayberry</name>
    <dbReference type="NCBI Taxonomy" id="262757"/>
    <lineage>
        <taxon>Eukaryota</taxon>
        <taxon>Viridiplantae</taxon>
        <taxon>Streptophyta</taxon>
        <taxon>Embryophyta</taxon>
        <taxon>Tracheophyta</taxon>
        <taxon>Spermatophyta</taxon>
        <taxon>Magnoliopsida</taxon>
        <taxon>eudicotyledons</taxon>
        <taxon>Gunneridae</taxon>
        <taxon>Pentapetalae</taxon>
        <taxon>rosids</taxon>
        <taxon>fabids</taxon>
        <taxon>Fagales</taxon>
        <taxon>Myricaceae</taxon>
        <taxon>Morella</taxon>
    </lineage>
</organism>
<dbReference type="EMBL" id="RXIC02000019">
    <property type="protein sequence ID" value="KAB1225209.1"/>
    <property type="molecule type" value="Genomic_DNA"/>
</dbReference>
<proteinExistence type="predicted"/>